<evidence type="ECO:0000256" key="7">
    <source>
        <dbReference type="PROSITE-ProRule" id="PRU01379"/>
    </source>
</evidence>
<dbReference type="InterPro" id="IPR000834">
    <property type="entry name" value="Peptidase_M14"/>
</dbReference>
<evidence type="ECO:0000256" key="8">
    <source>
        <dbReference type="SAM" id="MobiDB-lite"/>
    </source>
</evidence>
<dbReference type="PROSITE" id="PS52035">
    <property type="entry name" value="PEPTIDASE_M14"/>
    <property type="match status" value="1"/>
</dbReference>
<accession>A0ABW2BXY7</accession>
<feature type="region of interest" description="Disordered" evidence="8">
    <location>
        <begin position="240"/>
        <end position="284"/>
    </location>
</feature>
<dbReference type="SUPFAM" id="SSF53187">
    <property type="entry name" value="Zn-dependent exopeptidases"/>
    <property type="match status" value="1"/>
</dbReference>
<dbReference type="InterPro" id="IPR033810">
    <property type="entry name" value="Carboxypeptidase_T"/>
</dbReference>
<dbReference type="SMART" id="SM00631">
    <property type="entry name" value="Zn_pept"/>
    <property type="match status" value="1"/>
</dbReference>
<keyword evidence="12" id="KW-1185">Reference proteome</keyword>
<keyword evidence="6" id="KW-0482">Metalloprotease</keyword>
<comment type="cofactor">
    <cofactor evidence="1">
        <name>Zn(2+)</name>
        <dbReference type="ChEBI" id="CHEBI:29105"/>
    </cofactor>
</comment>
<feature type="domain" description="Peptidase M14" evidence="10">
    <location>
        <begin position="105"/>
        <end position="412"/>
    </location>
</feature>
<dbReference type="Proteomes" id="UP001596337">
    <property type="component" value="Unassembled WGS sequence"/>
</dbReference>
<evidence type="ECO:0000256" key="6">
    <source>
        <dbReference type="ARBA" id="ARBA00023049"/>
    </source>
</evidence>
<keyword evidence="5" id="KW-0862">Zinc</keyword>
<comment type="similarity">
    <text evidence="2 7">Belongs to the peptidase M14 family.</text>
</comment>
<keyword evidence="4" id="KW-0378">Hydrolase</keyword>
<evidence type="ECO:0000256" key="4">
    <source>
        <dbReference type="ARBA" id="ARBA00022801"/>
    </source>
</evidence>
<feature type="active site" description="Proton donor/acceptor" evidence="7">
    <location>
        <position position="375"/>
    </location>
</feature>
<evidence type="ECO:0000256" key="3">
    <source>
        <dbReference type="ARBA" id="ARBA00022670"/>
    </source>
</evidence>
<feature type="compositionally biased region" description="Basic and acidic residues" evidence="8">
    <location>
        <begin position="252"/>
        <end position="262"/>
    </location>
</feature>
<evidence type="ECO:0000313" key="12">
    <source>
        <dbReference type="Proteomes" id="UP001596337"/>
    </source>
</evidence>
<evidence type="ECO:0000256" key="9">
    <source>
        <dbReference type="SAM" id="SignalP"/>
    </source>
</evidence>
<evidence type="ECO:0000256" key="5">
    <source>
        <dbReference type="ARBA" id="ARBA00022833"/>
    </source>
</evidence>
<dbReference type="GO" id="GO:0004180">
    <property type="term" value="F:carboxypeptidase activity"/>
    <property type="evidence" value="ECO:0007669"/>
    <property type="project" value="UniProtKB-KW"/>
</dbReference>
<feature type="chain" id="PRO_5047186509" evidence="9">
    <location>
        <begin position="21"/>
        <end position="1025"/>
    </location>
</feature>
<dbReference type="CDD" id="cd03859">
    <property type="entry name" value="M14_CPT"/>
    <property type="match status" value="1"/>
</dbReference>
<protein>
    <submittedName>
        <fullName evidence="11">M14 family zinc carboxypeptidase</fullName>
    </submittedName>
</protein>
<sequence>MTIASSLLIAAGAVATTAHAEPPDGDLEVYTATVAAKRADELARQGHDIVETRQRGSKLELDIVLDDSQRDQLAEHGVDLAVKRNKHGKTSRQLAVAQAENGYDVWRSWDERGGIRDELYRIAQRNPHLTKLKVIGHSHQGREIIALKVTQGARGVPDGTRPAVLYSSTQHAREWISTEVNRRTLHWFIDQWRANNRDVRTMLRQTELWFVLVANPDGYQYTFDNERLWRKNLRDNDGDGQITNADGVDPNRNFDEHFKYDEEGSSSQISSAVYRGPAPASEPETQAMQGLLDRIQPEFQSNWHSYGEWILYPQGWQIGTPDADNPLYVALAGTDEKPAIEGFDPGISSDELYVTNGETTDYADSANGTIAFTPELGEGTPGSGFVFPDDEELIQAEFEKTLPFSLGLARSATDPDDPESPVGVSVEPFYLSQADIDPENNALSMFDFRFDKSYGDPQEVRVLAKRSLGPVKLKYRVNGGDVQTAPTSEWASGETYGVGNDEYYHVVSGEVTGTDPGDTVEVWFEGGGESSESFTYDAVSDNDADVLVMAAEDYTGASPSLPSDGPRYLGYYTDALAANGLSYDVYDVDANDRTAPDALGVLGHYDAVVWYTGDDIVTREKGWAPGNASSLAMTELLEVRDYMNEGGRVLYTGKWAGQQYTTNVGSQLYDPFENAECRSDPAIQSRCRSLPGSGNGMNDVIEYWFGAGIANLGAGINPETGEPYGVTGTDTPLNGMALSLNGGDSADNQDTASSFITTSGLLPEGEFPQFDSWAAAKYDRPGGPFDPHTSEHYVYSQIGNVAYKRLTRTITVPADGAEMSFWTSYNTEAAWDHMFVEARTAGQNDWTTLPDLNGHTSTDTGDSCSAGWNDLHPQLEHYQTLSADGSCDPTGTTGEWHAASGGSDGWQQWRVDLSDYAGEQVEISLAYASDWAVQGLGVFLDDIEVSTGEGSTSFESGMDGWEVTGPPEGSSPNPNNFERTTAGGFPEGAVVATDDTVYMGFGLEGISDATSREAVMGRAMEYLLR</sequence>
<reference evidence="12" key="1">
    <citation type="journal article" date="2019" name="Int. J. Syst. Evol. Microbiol.">
        <title>The Global Catalogue of Microorganisms (GCM) 10K type strain sequencing project: providing services to taxonomists for standard genome sequencing and annotation.</title>
        <authorList>
            <consortium name="The Broad Institute Genomics Platform"/>
            <consortium name="The Broad Institute Genome Sequencing Center for Infectious Disease"/>
            <person name="Wu L."/>
            <person name="Ma J."/>
        </authorList>
    </citation>
    <scope>NUCLEOTIDE SEQUENCE [LARGE SCALE GENOMIC DNA]</scope>
    <source>
        <strain evidence="12">KCTC 32255</strain>
    </source>
</reference>
<dbReference type="RefSeq" id="WP_345392756.1">
    <property type="nucleotide sequence ID" value="NZ_BAABLA010000012.1"/>
</dbReference>
<keyword evidence="11" id="KW-0121">Carboxypeptidase</keyword>
<comment type="caution">
    <text evidence="11">The sequence shown here is derived from an EMBL/GenBank/DDBJ whole genome shotgun (WGS) entry which is preliminary data.</text>
</comment>
<dbReference type="Gene3D" id="3.40.630.10">
    <property type="entry name" value="Zn peptidases"/>
    <property type="match status" value="1"/>
</dbReference>
<keyword evidence="3" id="KW-0645">Protease</keyword>
<keyword evidence="9" id="KW-0732">Signal</keyword>
<proteinExistence type="inferred from homology"/>
<organism evidence="11 12">
    <name type="scientific">Haloechinothrix salitolerans</name>
    <dbReference type="NCBI Taxonomy" id="926830"/>
    <lineage>
        <taxon>Bacteria</taxon>
        <taxon>Bacillati</taxon>
        <taxon>Actinomycetota</taxon>
        <taxon>Actinomycetes</taxon>
        <taxon>Pseudonocardiales</taxon>
        <taxon>Pseudonocardiaceae</taxon>
        <taxon>Haloechinothrix</taxon>
    </lineage>
</organism>
<dbReference type="PANTHER" id="PTHR11705">
    <property type="entry name" value="PROTEASE FAMILY M14 CARBOXYPEPTIDASE A,B"/>
    <property type="match status" value="1"/>
</dbReference>
<evidence type="ECO:0000259" key="10">
    <source>
        <dbReference type="PROSITE" id="PS52035"/>
    </source>
</evidence>
<dbReference type="PANTHER" id="PTHR11705:SF143">
    <property type="entry name" value="SLL0236 PROTEIN"/>
    <property type="match status" value="1"/>
</dbReference>
<evidence type="ECO:0000256" key="2">
    <source>
        <dbReference type="ARBA" id="ARBA00005988"/>
    </source>
</evidence>
<dbReference type="EMBL" id="JBHSXX010000001">
    <property type="protein sequence ID" value="MFC6867414.1"/>
    <property type="molecule type" value="Genomic_DNA"/>
</dbReference>
<dbReference type="Pfam" id="PF00246">
    <property type="entry name" value="Peptidase_M14"/>
    <property type="match status" value="1"/>
</dbReference>
<name>A0ABW2BXY7_9PSEU</name>
<dbReference type="Pfam" id="PF20773">
    <property type="entry name" value="InhA-like_MAM"/>
    <property type="match status" value="1"/>
</dbReference>
<feature type="signal peptide" evidence="9">
    <location>
        <begin position="1"/>
        <end position="20"/>
    </location>
</feature>
<dbReference type="PRINTS" id="PR00765">
    <property type="entry name" value="CRBOXYPTASEA"/>
</dbReference>
<evidence type="ECO:0000256" key="1">
    <source>
        <dbReference type="ARBA" id="ARBA00001947"/>
    </source>
</evidence>
<gene>
    <name evidence="11" type="ORF">ACFQGD_09660</name>
</gene>
<evidence type="ECO:0000313" key="11">
    <source>
        <dbReference type="EMBL" id="MFC6867414.1"/>
    </source>
</evidence>